<keyword evidence="9" id="KW-0472">Membrane</keyword>
<reference evidence="13 14" key="1">
    <citation type="journal article" date="2021" name="Sci. Rep.">
        <title>The genome of the diatom Chaetoceros tenuissimus carries an ancient integrated fragment of an extant virus.</title>
        <authorList>
            <person name="Hongo Y."/>
            <person name="Kimura K."/>
            <person name="Takaki Y."/>
            <person name="Yoshida Y."/>
            <person name="Baba S."/>
            <person name="Kobayashi G."/>
            <person name="Nagasaki K."/>
            <person name="Hano T."/>
            <person name="Tomaru Y."/>
        </authorList>
    </citation>
    <scope>NUCLEOTIDE SEQUENCE [LARGE SCALE GENOMIC DNA]</scope>
    <source>
        <strain evidence="13 14">NIES-3715</strain>
    </source>
</reference>
<dbReference type="SUPFAM" id="SSF52943">
    <property type="entry name" value="ATP synthase (F1-ATPase), gamma subunit"/>
    <property type="match status" value="1"/>
</dbReference>
<comment type="subcellular location">
    <subcellularLocation>
        <location evidence="1">Mitochondrion inner membrane</location>
        <topology evidence="1">Peripheral membrane protein</topology>
    </subcellularLocation>
</comment>
<protein>
    <recommendedName>
        <fullName evidence="3">ATP synthase subunit gamma, mitochondrial</fullName>
    </recommendedName>
    <alternativeName>
        <fullName evidence="12">F-ATPase gamma subunit</fullName>
    </alternativeName>
</protein>
<dbReference type="PRINTS" id="PR00126">
    <property type="entry name" value="ATPASEGAMMA"/>
</dbReference>
<evidence type="ECO:0000256" key="9">
    <source>
        <dbReference type="ARBA" id="ARBA00023136"/>
    </source>
</evidence>
<keyword evidence="5" id="KW-0375">Hydrogen ion transport</keyword>
<dbReference type="InterPro" id="IPR023632">
    <property type="entry name" value="ATP_synth_F1_gsu_CS"/>
</dbReference>
<dbReference type="GO" id="GO:0046933">
    <property type="term" value="F:proton-transporting ATP synthase activity, rotational mechanism"/>
    <property type="evidence" value="ECO:0007669"/>
    <property type="project" value="InterPro"/>
</dbReference>
<keyword evidence="8" id="KW-0496">Mitochondrion</keyword>
<keyword evidence="11" id="KW-0066">ATP synthesis</keyword>
<name>A0AAD3CIB8_9STRA</name>
<dbReference type="NCBIfam" id="TIGR01146">
    <property type="entry name" value="ATPsyn_F1gamma"/>
    <property type="match status" value="1"/>
</dbReference>
<evidence type="ECO:0000256" key="1">
    <source>
        <dbReference type="ARBA" id="ARBA00004637"/>
    </source>
</evidence>
<dbReference type="Gene3D" id="3.40.1380.10">
    <property type="match status" value="1"/>
</dbReference>
<dbReference type="GO" id="GO:0005743">
    <property type="term" value="C:mitochondrial inner membrane"/>
    <property type="evidence" value="ECO:0007669"/>
    <property type="project" value="UniProtKB-SubCell"/>
</dbReference>
<comment type="caution">
    <text evidence="13">The sequence shown here is derived from an EMBL/GenBank/DDBJ whole genome shotgun (WGS) entry which is preliminary data.</text>
</comment>
<evidence type="ECO:0000256" key="8">
    <source>
        <dbReference type="ARBA" id="ARBA00023128"/>
    </source>
</evidence>
<keyword evidence="14" id="KW-1185">Reference proteome</keyword>
<dbReference type="InterPro" id="IPR035968">
    <property type="entry name" value="ATP_synth_F1_ATPase_gsu"/>
</dbReference>
<dbReference type="PANTHER" id="PTHR11693">
    <property type="entry name" value="ATP SYNTHASE GAMMA CHAIN"/>
    <property type="match status" value="1"/>
</dbReference>
<organism evidence="13 14">
    <name type="scientific">Chaetoceros tenuissimus</name>
    <dbReference type="NCBI Taxonomy" id="426638"/>
    <lineage>
        <taxon>Eukaryota</taxon>
        <taxon>Sar</taxon>
        <taxon>Stramenopiles</taxon>
        <taxon>Ochrophyta</taxon>
        <taxon>Bacillariophyta</taxon>
        <taxon>Coscinodiscophyceae</taxon>
        <taxon>Chaetocerotophycidae</taxon>
        <taxon>Chaetocerotales</taxon>
        <taxon>Chaetocerotaceae</taxon>
        <taxon>Chaetoceros</taxon>
    </lineage>
</organism>
<evidence type="ECO:0000256" key="2">
    <source>
        <dbReference type="ARBA" id="ARBA00007681"/>
    </source>
</evidence>
<dbReference type="Gene3D" id="1.10.287.80">
    <property type="entry name" value="ATP synthase, gamma subunit, helix hairpin domain"/>
    <property type="match status" value="1"/>
</dbReference>
<sequence>MALRASIQRVSRDLPRLMAKAGAARGMATEKQIFNQIVSTKNIKKITSSMKMVSAAKLKGDETRLALAKPFNQWTDALCGEAVIMEDLDEVTFEELPQKTLLVPISSDKGLCGGINTFISRCTKDAVAKLAAQGKECDVVVIGDKGRSQLSRAIPEKIVRTATEVEAPGTYNLAAALSSELTAAGAADYDAVVLVYNSFVNAATYKQYYKVIKPMVVEGENESMVEYEFEPDVKSEVMTDLYEYVLTSQLYYCFMDGAASEQSSRMTAMENASKNAGEMIDTLTLQYNRARQARITTELIEIISGASALED</sequence>
<comment type="similarity">
    <text evidence="2">Belongs to the ATPase gamma chain family.</text>
</comment>
<keyword evidence="6" id="KW-0999">Mitochondrion inner membrane</keyword>
<keyword evidence="10" id="KW-0139">CF(1)</keyword>
<dbReference type="AlphaFoldDB" id="A0AAD3CIB8"/>
<evidence type="ECO:0000256" key="11">
    <source>
        <dbReference type="ARBA" id="ARBA00023310"/>
    </source>
</evidence>
<dbReference type="GO" id="GO:0045259">
    <property type="term" value="C:proton-transporting ATP synthase complex"/>
    <property type="evidence" value="ECO:0007669"/>
    <property type="project" value="UniProtKB-KW"/>
</dbReference>
<dbReference type="Proteomes" id="UP001054902">
    <property type="component" value="Unassembled WGS sequence"/>
</dbReference>
<evidence type="ECO:0000256" key="6">
    <source>
        <dbReference type="ARBA" id="ARBA00022792"/>
    </source>
</evidence>
<evidence type="ECO:0000313" key="13">
    <source>
        <dbReference type="EMBL" id="GFH46168.1"/>
    </source>
</evidence>
<dbReference type="FunFam" id="1.10.287.80:FF:000001">
    <property type="entry name" value="ATP synthase gamma chain"/>
    <property type="match status" value="1"/>
</dbReference>
<dbReference type="PROSITE" id="PS00153">
    <property type="entry name" value="ATPASE_GAMMA"/>
    <property type="match status" value="1"/>
</dbReference>
<evidence type="ECO:0000256" key="12">
    <source>
        <dbReference type="ARBA" id="ARBA00031066"/>
    </source>
</evidence>
<dbReference type="EMBL" id="BLLK01000022">
    <property type="protein sequence ID" value="GFH46168.1"/>
    <property type="molecule type" value="Genomic_DNA"/>
</dbReference>
<dbReference type="PIRSF" id="PIRSF039089">
    <property type="entry name" value="ATP_synthase_gamma"/>
    <property type="match status" value="1"/>
</dbReference>
<dbReference type="CDD" id="cd12151">
    <property type="entry name" value="F1-ATPase_gamma"/>
    <property type="match status" value="1"/>
</dbReference>
<evidence type="ECO:0000313" key="14">
    <source>
        <dbReference type="Proteomes" id="UP001054902"/>
    </source>
</evidence>
<proteinExistence type="inferred from homology"/>
<evidence type="ECO:0000256" key="7">
    <source>
        <dbReference type="ARBA" id="ARBA00023065"/>
    </source>
</evidence>
<evidence type="ECO:0000256" key="5">
    <source>
        <dbReference type="ARBA" id="ARBA00022781"/>
    </source>
</evidence>
<gene>
    <name evidence="13" type="ORF">CTEN210_02642</name>
</gene>
<dbReference type="Pfam" id="PF00231">
    <property type="entry name" value="ATP-synt"/>
    <property type="match status" value="1"/>
</dbReference>
<keyword evidence="4" id="KW-0813">Transport</keyword>
<evidence type="ECO:0000256" key="3">
    <source>
        <dbReference type="ARBA" id="ARBA00020843"/>
    </source>
</evidence>
<accession>A0AAD3CIB8</accession>
<dbReference type="FunFam" id="3.40.1380.10:FF:000003">
    <property type="entry name" value="ATP synthase subunit gamma"/>
    <property type="match status" value="1"/>
</dbReference>
<dbReference type="HAMAP" id="MF_00815">
    <property type="entry name" value="ATP_synth_gamma_bact"/>
    <property type="match status" value="1"/>
</dbReference>
<dbReference type="PANTHER" id="PTHR11693:SF22">
    <property type="entry name" value="ATP SYNTHASE SUBUNIT GAMMA, MITOCHONDRIAL"/>
    <property type="match status" value="1"/>
</dbReference>
<keyword evidence="7" id="KW-0406">Ion transport</keyword>
<evidence type="ECO:0000256" key="4">
    <source>
        <dbReference type="ARBA" id="ARBA00022448"/>
    </source>
</evidence>
<dbReference type="InterPro" id="IPR000131">
    <property type="entry name" value="ATP_synth_F1_gsu"/>
</dbReference>
<evidence type="ECO:0000256" key="10">
    <source>
        <dbReference type="ARBA" id="ARBA00023196"/>
    </source>
</evidence>